<reference evidence="3" key="1">
    <citation type="submission" date="2020-05" db="EMBL/GenBank/DDBJ databases">
        <title>Mycena genomes resolve the evolution of fungal bioluminescence.</title>
        <authorList>
            <person name="Tsai I.J."/>
        </authorList>
    </citation>
    <scope>NUCLEOTIDE SEQUENCE</scope>
    <source>
        <strain evidence="3">160909Yilan</strain>
    </source>
</reference>
<dbReference type="Proteomes" id="UP000623467">
    <property type="component" value="Unassembled WGS sequence"/>
</dbReference>
<proteinExistence type="predicted"/>
<keyword evidence="4" id="KW-1185">Reference proteome</keyword>
<feature type="transmembrane region" description="Helical" evidence="1">
    <location>
        <begin position="269"/>
        <end position="290"/>
    </location>
</feature>
<dbReference type="PANTHER" id="PTHR42109">
    <property type="entry name" value="UNPLACED GENOMIC SCAFFOLD UM_SCAF_CONTIG_1.265, WHOLE GENOME SHOTGUN SEQUENCE"/>
    <property type="match status" value="1"/>
</dbReference>
<feature type="transmembrane region" description="Helical" evidence="1">
    <location>
        <begin position="160"/>
        <end position="177"/>
    </location>
</feature>
<sequence>MQMSRYRRRIAYFYSSPYLSAWNIHLPLTTLPTALHKTMSYDYASAFGIHSVAAAVIFAVLYLPLSLWFIRQSIKNTTYVYIILTLFCAMRLTAFIIRAILADSTKQASNEGLFIADEVLFGIGFFALLYSAYSLVLDRDVIAGGEGPAFFSLNLLRNPNLFRMLLTAGVAVSIIGTTDSTSTNPTHVSTGLKLHKAGIAIFFALTIVQMVQTAWYFREEHSLKSSERKFGDRNGPYLLSLISILMLVREVFFIATLNNSARQNEEQLWYPLVAVPEFMAVLCYSVSGLVPTRAALKAARQASGSI</sequence>
<dbReference type="Pfam" id="PF24800">
    <property type="entry name" value="DUF7702"/>
    <property type="match status" value="1"/>
</dbReference>
<dbReference type="EMBL" id="JACAZH010000006">
    <property type="protein sequence ID" value="KAF7366919.1"/>
    <property type="molecule type" value="Genomic_DNA"/>
</dbReference>
<keyword evidence="1" id="KW-0472">Membrane</keyword>
<name>A0A8H6YY91_9AGAR</name>
<keyword evidence="1" id="KW-0812">Transmembrane</keyword>
<dbReference type="OrthoDB" id="5389493at2759"/>
<protein>
    <recommendedName>
        <fullName evidence="2">DUF7702 domain-containing protein</fullName>
    </recommendedName>
</protein>
<evidence type="ECO:0000259" key="2">
    <source>
        <dbReference type="Pfam" id="PF24800"/>
    </source>
</evidence>
<feature type="domain" description="DUF7702" evidence="2">
    <location>
        <begin position="54"/>
        <end position="289"/>
    </location>
</feature>
<organism evidence="3 4">
    <name type="scientific">Mycena sanguinolenta</name>
    <dbReference type="NCBI Taxonomy" id="230812"/>
    <lineage>
        <taxon>Eukaryota</taxon>
        <taxon>Fungi</taxon>
        <taxon>Dikarya</taxon>
        <taxon>Basidiomycota</taxon>
        <taxon>Agaricomycotina</taxon>
        <taxon>Agaricomycetes</taxon>
        <taxon>Agaricomycetidae</taxon>
        <taxon>Agaricales</taxon>
        <taxon>Marasmiineae</taxon>
        <taxon>Mycenaceae</taxon>
        <taxon>Mycena</taxon>
    </lineage>
</organism>
<evidence type="ECO:0000313" key="4">
    <source>
        <dbReference type="Proteomes" id="UP000623467"/>
    </source>
</evidence>
<gene>
    <name evidence="3" type="ORF">MSAN_00950600</name>
</gene>
<accession>A0A8H6YY91</accession>
<dbReference type="PANTHER" id="PTHR42109:SF2">
    <property type="entry name" value="INTEGRAL MEMBRANE PROTEIN"/>
    <property type="match status" value="1"/>
</dbReference>
<dbReference type="AlphaFoldDB" id="A0A8H6YY91"/>
<feature type="transmembrane region" description="Helical" evidence="1">
    <location>
        <begin position="237"/>
        <end position="257"/>
    </location>
</feature>
<evidence type="ECO:0000256" key="1">
    <source>
        <dbReference type="SAM" id="Phobius"/>
    </source>
</evidence>
<evidence type="ECO:0000313" key="3">
    <source>
        <dbReference type="EMBL" id="KAF7366919.1"/>
    </source>
</evidence>
<dbReference type="InterPro" id="IPR056119">
    <property type="entry name" value="DUF7702"/>
</dbReference>
<feature type="transmembrane region" description="Helical" evidence="1">
    <location>
        <begin position="12"/>
        <end position="35"/>
    </location>
</feature>
<feature type="transmembrane region" description="Helical" evidence="1">
    <location>
        <begin position="79"/>
        <end position="101"/>
    </location>
</feature>
<feature type="transmembrane region" description="Helical" evidence="1">
    <location>
        <begin position="113"/>
        <end position="133"/>
    </location>
</feature>
<keyword evidence="1" id="KW-1133">Transmembrane helix</keyword>
<feature type="transmembrane region" description="Helical" evidence="1">
    <location>
        <begin position="47"/>
        <end position="70"/>
    </location>
</feature>
<comment type="caution">
    <text evidence="3">The sequence shown here is derived from an EMBL/GenBank/DDBJ whole genome shotgun (WGS) entry which is preliminary data.</text>
</comment>
<feature type="transmembrane region" description="Helical" evidence="1">
    <location>
        <begin position="197"/>
        <end position="217"/>
    </location>
</feature>